<reference evidence="1 2" key="1">
    <citation type="submission" date="2020-04" db="EMBL/GenBank/DDBJ databases">
        <title>Description of novel Gluconacetobacter.</title>
        <authorList>
            <person name="Sombolestani A."/>
        </authorList>
    </citation>
    <scope>NUCLEOTIDE SEQUENCE [LARGE SCALE GENOMIC DNA]</scope>
    <source>
        <strain evidence="1 2">LMG 27802</strain>
    </source>
</reference>
<dbReference type="EMBL" id="JABEQM010000002">
    <property type="protein sequence ID" value="MBB2200746.1"/>
    <property type="molecule type" value="Genomic_DNA"/>
</dbReference>
<dbReference type="AlphaFoldDB" id="A0A7W4K5H8"/>
<protein>
    <recommendedName>
        <fullName evidence="3">Uracil-DNA glycosylase-like domain-containing protein</fullName>
    </recommendedName>
</protein>
<evidence type="ECO:0000313" key="2">
    <source>
        <dbReference type="Proteomes" id="UP000578030"/>
    </source>
</evidence>
<dbReference type="Proteomes" id="UP000578030">
    <property type="component" value="Unassembled WGS sequence"/>
</dbReference>
<comment type="caution">
    <text evidence="1">The sequence shown here is derived from an EMBL/GenBank/DDBJ whole genome shotgun (WGS) entry which is preliminary data.</text>
</comment>
<evidence type="ECO:0000313" key="1">
    <source>
        <dbReference type="EMBL" id="MBB2200746.1"/>
    </source>
</evidence>
<keyword evidence="2" id="KW-1185">Reference proteome</keyword>
<name>A0A7W4K5H8_9PROT</name>
<evidence type="ECO:0008006" key="3">
    <source>
        <dbReference type="Google" id="ProtNLM"/>
    </source>
</evidence>
<dbReference type="RefSeq" id="WP_182954740.1">
    <property type="nucleotide sequence ID" value="NZ_JABEQM010000002.1"/>
</dbReference>
<accession>A0A7W4K5H8</accession>
<sequence>MLKEDRHDVVFPGWDSGDPGTPEHRSIWLYGIEPGGTDEICEFINAPISEPSSPDEENYSVKYQWDIRRWQFNKKAHFLLSVIEGLPVTSALMEDTRRYADTHKIFERDCIGYFKGNLFPQKNISVGHWSPEAKARTGFDTKEEFYDFFRNYFDNLHNIILKHSPRLFIGTGLSHANDFSKVVCGEAVDFEEHTFTVNGYCKRLLLKDGETPLAVIPHLTGGRHGLNSYDSIIQAGTIIRERFRL</sequence>
<gene>
    <name evidence="1" type="ORF">HLH28_03990</name>
</gene>
<proteinExistence type="predicted"/>
<organism evidence="1 2">
    <name type="scientific">Gluconacetobacter tumulisoli</name>
    <dbReference type="NCBI Taxonomy" id="1286189"/>
    <lineage>
        <taxon>Bacteria</taxon>
        <taxon>Pseudomonadati</taxon>
        <taxon>Pseudomonadota</taxon>
        <taxon>Alphaproteobacteria</taxon>
        <taxon>Acetobacterales</taxon>
        <taxon>Acetobacteraceae</taxon>
        <taxon>Gluconacetobacter</taxon>
    </lineage>
</organism>